<name>A0ABV6CUW5_9SPHN</name>
<sequence>MQRVGDEIHLEDDEARGGSTPSIVRYVLIASLALAVLSLSAIWMVRAWSEGEPAGVPVTAEQHALGN</sequence>
<proteinExistence type="predicted"/>
<feature type="transmembrane region" description="Helical" evidence="1">
    <location>
        <begin position="23"/>
        <end position="45"/>
    </location>
</feature>
<keyword evidence="1" id="KW-0472">Membrane</keyword>
<dbReference type="EMBL" id="JBHLWK010000012">
    <property type="protein sequence ID" value="MFC0204513.1"/>
    <property type="molecule type" value="Genomic_DNA"/>
</dbReference>
<dbReference type="Proteomes" id="UP001589798">
    <property type="component" value="Unassembled WGS sequence"/>
</dbReference>
<protein>
    <submittedName>
        <fullName evidence="2">Uncharacterized protein</fullName>
    </submittedName>
</protein>
<accession>A0ABV6CUW5</accession>
<evidence type="ECO:0000256" key="1">
    <source>
        <dbReference type="SAM" id="Phobius"/>
    </source>
</evidence>
<keyword evidence="3" id="KW-1185">Reference proteome</keyword>
<gene>
    <name evidence="2" type="ORF">ACFFJC_09535</name>
</gene>
<evidence type="ECO:0000313" key="3">
    <source>
        <dbReference type="Proteomes" id="UP001589798"/>
    </source>
</evidence>
<reference evidence="2 3" key="1">
    <citation type="submission" date="2024-09" db="EMBL/GenBank/DDBJ databases">
        <authorList>
            <person name="Sun Q."/>
            <person name="Mori K."/>
        </authorList>
    </citation>
    <scope>NUCLEOTIDE SEQUENCE [LARGE SCALE GENOMIC DNA]</scope>
    <source>
        <strain evidence="2 3">CCM 7706</strain>
    </source>
</reference>
<keyword evidence="1" id="KW-0812">Transmembrane</keyword>
<organism evidence="2 3">
    <name type="scientific">Novosphingobium soli</name>
    <dbReference type="NCBI Taxonomy" id="574956"/>
    <lineage>
        <taxon>Bacteria</taxon>
        <taxon>Pseudomonadati</taxon>
        <taxon>Pseudomonadota</taxon>
        <taxon>Alphaproteobacteria</taxon>
        <taxon>Sphingomonadales</taxon>
        <taxon>Sphingomonadaceae</taxon>
        <taxon>Novosphingobium</taxon>
    </lineage>
</organism>
<comment type="caution">
    <text evidence="2">The sequence shown here is derived from an EMBL/GenBank/DDBJ whole genome shotgun (WGS) entry which is preliminary data.</text>
</comment>
<dbReference type="RefSeq" id="WP_379487273.1">
    <property type="nucleotide sequence ID" value="NZ_JBHLWK010000012.1"/>
</dbReference>
<evidence type="ECO:0000313" key="2">
    <source>
        <dbReference type="EMBL" id="MFC0204513.1"/>
    </source>
</evidence>
<keyword evidence="1" id="KW-1133">Transmembrane helix</keyword>